<keyword evidence="5" id="KW-0812">Transmembrane</keyword>
<comment type="similarity">
    <text evidence="2 5">Belongs to the glycosyl hydrolase 63 family.</text>
</comment>
<dbReference type="Proteomes" id="UP000636800">
    <property type="component" value="Chromosome 12"/>
</dbReference>
<name>A0A835UEC6_VANPL</name>
<dbReference type="InterPro" id="IPR031631">
    <property type="entry name" value="Glyco_hydro_63N"/>
</dbReference>
<feature type="domain" description="Glycosyl hydrolase family 63 C-terminal" evidence="7">
    <location>
        <begin position="356"/>
        <end position="853"/>
    </location>
</feature>
<evidence type="ECO:0000256" key="2">
    <source>
        <dbReference type="ARBA" id="ARBA00010833"/>
    </source>
</evidence>
<dbReference type="PANTHER" id="PTHR10412">
    <property type="entry name" value="MANNOSYL-OLIGOSACCHARIDE GLUCOSIDASE"/>
    <property type="match status" value="1"/>
</dbReference>
<dbReference type="Gene3D" id="2.70.98.110">
    <property type="entry name" value="Glycosyl hydrolase family 63, N-terminal domain"/>
    <property type="match status" value="1"/>
</dbReference>
<sequence>MSGGNRRTARSRAKVPSDDSHDDAAAVGRRTAKGNKKGKTHDHGPLRLMEVRVRTLLGLCFGFLALLLVSFLFYTNQRRSEDAMLQNLARVVAPLPALKMLDLPQFQGEHRENLYWGTYRPHLYLGIRARTPRSLVAGLMWIGVKNGQYFLRHVCQDSDELRTYGWVEHNGLDYGRQVLDDQALSLTTSFLKTKEVGSGYGGDWAIRLEAQNSNSIPDEAKWSSVNLFFYIGDEEGSSLTLGREKHEYHEGVLLASGMREDVGGWEIHLKSKDDLEFYYAGFRTLHMHNLTQLVQATLAFHARSSGLLTLPDVLEVSPNILVFQFSMRLPSVLDLAFVSGTNSPRSRTEERINSLTGTVLTRQLLEKQKQFEDKYNRCFNTKIKVDSEATFVGKAAIANLLGGIGYFYGQSKISLPKGTRLEGGGNFISYWPAALYTAVPSRSYFPRGFLWDEGFHQLLIWRWDLSICLDIIGHWLDLINVDGWIPREQILGAEALSKVPEEFVPQHPSNGNPPTLFFILQDLLNNMKFGKFSMEEADKISSFFERAYDRLGAWFNWFNNTQSGKTASTFYWHGRDNVTTRELNPKTLSSGLDDYPRASHPNEDERHLDLRCWMLLAADCMNSIADIVGVKNHLAKDYRLMTEQLSNFDALNQMHLDEASGAYFDFGNHTEKVSLRWHDVNDGNTVKKELVRETLQRPKLRLVPHIGYISLFPFMMNIIPPESWVLGKQLEMIYNRSTLWTDYGILSLSRTSSLYMKRNTEHDPPYWRGPIWINLNYMILSALHHYSKVDGPYKDKALIIYEELRSNLIRNIVHNYYGTGYLWEQYDQVNKGKGKGTRPFTGWTSLITLIMAEEFPNLKLRKA</sequence>
<dbReference type="InterPro" id="IPR012341">
    <property type="entry name" value="6hp_glycosidase-like_sf"/>
</dbReference>
<reference evidence="9 10" key="1">
    <citation type="journal article" date="2020" name="Nat. Food">
        <title>A phased Vanilla planifolia genome enables genetic improvement of flavour and production.</title>
        <authorList>
            <person name="Hasing T."/>
            <person name="Tang H."/>
            <person name="Brym M."/>
            <person name="Khazi F."/>
            <person name="Huang T."/>
            <person name="Chambers A.H."/>
        </authorList>
    </citation>
    <scope>NUCLEOTIDE SEQUENCE [LARGE SCALE GENOMIC DNA]</scope>
    <source>
        <tissue evidence="9">Leaf</tissue>
    </source>
</reference>
<evidence type="ECO:0000256" key="4">
    <source>
        <dbReference type="ARBA" id="ARBA00023295"/>
    </source>
</evidence>
<feature type="domain" description="Glycosyl hydrolase family 63 N-terminal" evidence="8">
    <location>
        <begin position="114"/>
        <end position="272"/>
    </location>
</feature>
<comment type="function">
    <text evidence="5">Cleaves the distal alpha 1,2-linked glucose residue from the Glc(3)Man(9)GlcNAc(2) oligosaccharide precursor.</text>
</comment>
<dbReference type="EMBL" id="JADCNL010000012">
    <property type="protein sequence ID" value="KAG0458035.1"/>
    <property type="molecule type" value="Genomic_DNA"/>
</dbReference>
<comment type="caution">
    <text evidence="9">The sequence shown here is derived from an EMBL/GenBank/DDBJ whole genome shotgun (WGS) entry which is preliminary data.</text>
</comment>
<comment type="subcellular location">
    <subcellularLocation>
        <location evidence="5">Endoplasmic reticulum membrane</location>
        <topology evidence="5">Single-pass type II membrane protein</topology>
    </subcellularLocation>
</comment>
<dbReference type="AlphaFoldDB" id="A0A835UEC6"/>
<protein>
    <recommendedName>
        <fullName evidence="5">Mannosyl-oligosaccharide glucosidase</fullName>
        <ecNumber evidence="5">3.2.1.106</ecNumber>
    </recommendedName>
</protein>
<dbReference type="SUPFAM" id="SSF48208">
    <property type="entry name" value="Six-hairpin glycosidases"/>
    <property type="match status" value="1"/>
</dbReference>
<keyword evidence="3 5" id="KW-0378">Hydrolase</keyword>
<keyword evidence="5" id="KW-1133">Transmembrane helix</keyword>
<keyword evidence="4 5" id="KW-0326">Glycosidase</keyword>
<dbReference type="InterPro" id="IPR008928">
    <property type="entry name" value="6-hairpin_glycosidase_sf"/>
</dbReference>
<feature type="compositionally biased region" description="Basic residues" evidence="6">
    <location>
        <begin position="30"/>
        <end position="40"/>
    </location>
</feature>
<dbReference type="EC" id="3.2.1.106" evidence="5"/>
<dbReference type="GO" id="GO:0004573">
    <property type="term" value="F:Glc3Man9GlcNAc2 oligosaccharide glucosidase activity"/>
    <property type="evidence" value="ECO:0007669"/>
    <property type="project" value="UniProtKB-UniRule"/>
</dbReference>
<evidence type="ECO:0000259" key="7">
    <source>
        <dbReference type="Pfam" id="PF03200"/>
    </source>
</evidence>
<dbReference type="GO" id="GO:0005789">
    <property type="term" value="C:endoplasmic reticulum membrane"/>
    <property type="evidence" value="ECO:0007669"/>
    <property type="project" value="UniProtKB-SubCell"/>
</dbReference>
<feature type="transmembrane region" description="Helical" evidence="5">
    <location>
        <begin position="56"/>
        <end position="74"/>
    </location>
</feature>
<dbReference type="OrthoDB" id="205782at2759"/>
<feature type="region of interest" description="Disordered" evidence="6">
    <location>
        <begin position="1"/>
        <end position="43"/>
    </location>
</feature>
<comment type="pathway">
    <text evidence="1">Glycan metabolism; N-glycan degradation.</text>
</comment>
<proteinExistence type="inferred from homology"/>
<keyword evidence="5" id="KW-0472">Membrane</keyword>
<dbReference type="InterPro" id="IPR031335">
    <property type="entry name" value="Glyco_hydro_63_C"/>
</dbReference>
<gene>
    <name evidence="9" type="ORF">HPP92_023192</name>
</gene>
<evidence type="ECO:0000313" key="10">
    <source>
        <dbReference type="Proteomes" id="UP000636800"/>
    </source>
</evidence>
<keyword evidence="5" id="KW-0256">Endoplasmic reticulum</keyword>
<comment type="catalytic activity">
    <reaction evidence="5">
        <text>N(4)-(alpha-D-Glc-(1-&gt;2)-alpha-D-Glc-(1-&gt;3)-alpha-D-Glc-(1-&gt;3)-alpha-D-Man-(1-&gt;2)-alpha-D-Man-(1-&gt;2)-alpha-D-Man-(1-&gt;3)-[alpha-D-Man-(1-&gt;2)-alpha-D-Man-(1-&gt;3)-[alpha-D-Man-(1-&gt;2)-alpha-D-Man-(1-&gt;6)]-alpha-D-Man-(1-&gt;6)]-beta-D-Man-(1-&gt;4)-beta-D-GlcNAc-(1-&gt;4)-beta-D-GlcNAc)-L-asparaginyl-[protein] + H2O = N(4)-(alpha-D-Glc-(1-&gt;3)-alpha-D-Glc-(1-&gt;3)-alpha-D-Man-(1-&gt;2)-alpha-D-Man-(1-&gt;2)-alpha-D-Man-(1-&gt;3)-[alpha-D-Man-(1-&gt;2)-alpha-D-Man-(1-&gt;3)-[alpha-D-Man-(1-&gt;2)-alpha-D-Man-(1-&gt;6)]-alpha-D-Man-(1-&gt;6)]-beta-D-Man-(1-&gt;4)-beta-D-GlcNAc-(1-&gt;4)-beta-D-GlcNAc)-L-asparaginyl-[protein] + beta-D-glucose</text>
        <dbReference type="Rhea" id="RHEA:55988"/>
        <dbReference type="Rhea" id="RHEA-COMP:12806"/>
        <dbReference type="Rhea" id="RHEA-COMP:14355"/>
        <dbReference type="ChEBI" id="CHEBI:15377"/>
        <dbReference type="ChEBI" id="CHEBI:15903"/>
        <dbReference type="ChEBI" id="CHEBI:59082"/>
        <dbReference type="ChEBI" id="CHEBI:132537"/>
        <dbReference type="EC" id="3.2.1.106"/>
    </reaction>
</comment>
<dbReference type="GO" id="GO:0006487">
    <property type="term" value="P:protein N-linked glycosylation"/>
    <property type="evidence" value="ECO:0007669"/>
    <property type="project" value="UniProtKB-UniRule"/>
</dbReference>
<dbReference type="GO" id="GO:0009311">
    <property type="term" value="P:oligosaccharide metabolic process"/>
    <property type="evidence" value="ECO:0007669"/>
    <property type="project" value="UniProtKB-UniRule"/>
</dbReference>
<dbReference type="FunFam" id="2.70.98.110:FF:000002">
    <property type="entry name" value="Mannosyl-oligosaccharide glucosidase GCS1"/>
    <property type="match status" value="1"/>
</dbReference>
<accession>A0A835UEC6</accession>
<dbReference type="Gene3D" id="1.50.10.10">
    <property type="match status" value="1"/>
</dbReference>
<evidence type="ECO:0000256" key="6">
    <source>
        <dbReference type="SAM" id="MobiDB-lite"/>
    </source>
</evidence>
<dbReference type="InterPro" id="IPR038518">
    <property type="entry name" value="Glyco_hydro_63N_sf"/>
</dbReference>
<evidence type="ECO:0000256" key="3">
    <source>
        <dbReference type="ARBA" id="ARBA00022801"/>
    </source>
</evidence>
<organism evidence="9 10">
    <name type="scientific">Vanilla planifolia</name>
    <name type="common">Vanilla</name>
    <dbReference type="NCBI Taxonomy" id="51239"/>
    <lineage>
        <taxon>Eukaryota</taxon>
        <taxon>Viridiplantae</taxon>
        <taxon>Streptophyta</taxon>
        <taxon>Embryophyta</taxon>
        <taxon>Tracheophyta</taxon>
        <taxon>Spermatophyta</taxon>
        <taxon>Magnoliopsida</taxon>
        <taxon>Liliopsida</taxon>
        <taxon>Asparagales</taxon>
        <taxon>Orchidaceae</taxon>
        <taxon>Vanilloideae</taxon>
        <taxon>Vanilleae</taxon>
        <taxon>Vanilla</taxon>
    </lineage>
</organism>
<dbReference type="InterPro" id="IPR004888">
    <property type="entry name" value="Glycoside_hydrolase_63"/>
</dbReference>
<dbReference type="Pfam" id="PF03200">
    <property type="entry name" value="Glyco_hydro_63"/>
    <property type="match status" value="1"/>
</dbReference>
<evidence type="ECO:0000313" key="9">
    <source>
        <dbReference type="EMBL" id="KAG0458035.1"/>
    </source>
</evidence>
<dbReference type="FunFam" id="1.50.10.10:FF:000009">
    <property type="entry name" value="mannosyl-oligosaccharide glucosidase"/>
    <property type="match status" value="1"/>
</dbReference>
<evidence type="ECO:0000256" key="5">
    <source>
        <dbReference type="RuleBase" id="RU368089"/>
    </source>
</evidence>
<evidence type="ECO:0000259" key="8">
    <source>
        <dbReference type="Pfam" id="PF16923"/>
    </source>
</evidence>
<evidence type="ECO:0000256" key="1">
    <source>
        <dbReference type="ARBA" id="ARBA00004740"/>
    </source>
</evidence>
<keyword evidence="10" id="KW-1185">Reference proteome</keyword>
<feature type="compositionally biased region" description="Basic and acidic residues" evidence="6">
    <location>
        <begin position="15"/>
        <end position="24"/>
    </location>
</feature>
<dbReference type="PANTHER" id="PTHR10412:SF20">
    <property type="entry name" value="MANNOSYL-OLIGOSACCHARIDE GLUCOSIDASE GCS1"/>
    <property type="match status" value="1"/>
</dbReference>
<dbReference type="Pfam" id="PF16923">
    <property type="entry name" value="Glyco_hydro_63N"/>
    <property type="match status" value="1"/>
</dbReference>